<comment type="caution">
    <text evidence="2">The sequence shown here is derived from an EMBL/GenBank/DDBJ whole genome shotgun (WGS) entry which is preliminary data.</text>
</comment>
<feature type="domain" description="Glycosyltransferase 2-like" evidence="1">
    <location>
        <begin position="5"/>
        <end position="177"/>
    </location>
</feature>
<dbReference type="STRING" id="1306947.J120_00795"/>
<protein>
    <recommendedName>
        <fullName evidence="1">Glycosyltransferase 2-like domain-containing protein</fullName>
    </recommendedName>
</protein>
<dbReference type="InterPro" id="IPR029044">
    <property type="entry name" value="Nucleotide-diphossugar_trans"/>
</dbReference>
<dbReference type="SUPFAM" id="SSF53448">
    <property type="entry name" value="Nucleotide-diphospho-sugar transferases"/>
    <property type="match status" value="1"/>
</dbReference>
<dbReference type="GO" id="GO:0006487">
    <property type="term" value="P:protein N-linked glycosylation"/>
    <property type="evidence" value="ECO:0007669"/>
    <property type="project" value="TreeGrafter"/>
</dbReference>
<organism evidence="2 3">
    <name type="scientific">candidate division TM6 bacterium JCVI TM6SC1</name>
    <dbReference type="NCBI Taxonomy" id="1306947"/>
    <lineage>
        <taxon>Bacteria</taxon>
        <taxon>Candidatus Babelota</taxon>
        <taxon>Vermiphilus</taxon>
    </lineage>
</organism>
<dbReference type="PANTHER" id="PTHR10859:SF91">
    <property type="entry name" value="DOLICHYL-PHOSPHATE BETA-GLUCOSYLTRANSFERASE"/>
    <property type="match status" value="1"/>
</dbReference>
<evidence type="ECO:0000313" key="3">
    <source>
        <dbReference type="Proteomes" id="UP000032214"/>
    </source>
</evidence>
<dbReference type="Pfam" id="PF00535">
    <property type="entry name" value="Glycos_transf_2"/>
    <property type="match status" value="1"/>
</dbReference>
<dbReference type="Gene3D" id="3.90.550.10">
    <property type="entry name" value="Spore Coat Polysaccharide Biosynthesis Protein SpsA, Chain A"/>
    <property type="match status" value="1"/>
</dbReference>
<evidence type="ECO:0000259" key="1">
    <source>
        <dbReference type="Pfam" id="PF00535"/>
    </source>
</evidence>
<name>A0A0D2JMA7_9BACT</name>
<dbReference type="AlphaFoldDB" id="A0A0D2JMA7"/>
<dbReference type="EMBL" id="ARQD01000001">
    <property type="protein sequence ID" value="KIX85498.1"/>
    <property type="molecule type" value="Genomic_DNA"/>
</dbReference>
<dbReference type="eggNOG" id="COG1215">
    <property type="taxonomic scope" value="Bacteria"/>
</dbReference>
<sequence>MKLCLIIPAYNEARRIGPTLEHYLEYLNVQCKSGKIKDYKILVILNGCTDNTADVISIIQPRYEQLIMHEIVDAGKGRAIKAGFELALTYDVTHIGFVDADMSTLPQHFFDLIDNIQHDGIIASRYAPGAQVYPARPWIKRWGSRMFYEPLVRALCKISYWDYQCGAKLFTRTTIEKITPLLTELMWAFDVEILFVCKLLGLQVVEQPTVWYDRTDSKLKLMRSGLRMLSSVVRMRITHMNVKNNKEI</sequence>
<dbReference type="Proteomes" id="UP000032214">
    <property type="component" value="Unassembled WGS sequence"/>
</dbReference>
<gene>
    <name evidence="2" type="ORF">J120_00795</name>
</gene>
<accession>A0A0D2JMA7</accession>
<dbReference type="InterPro" id="IPR001173">
    <property type="entry name" value="Glyco_trans_2-like"/>
</dbReference>
<proteinExistence type="predicted"/>
<dbReference type="PANTHER" id="PTHR10859">
    <property type="entry name" value="GLYCOSYL TRANSFERASE"/>
    <property type="match status" value="1"/>
</dbReference>
<reference evidence="2 3" key="1">
    <citation type="journal article" date="2013" name="Proc. Natl. Acad. Sci. U.S.A.">
        <title>Candidate phylum TM6 genome recovered from a hospital sink biofilm provides genomic insights into this uncultivated phylum.</title>
        <authorList>
            <person name="McLean J.S."/>
            <person name="Lombardo M.J."/>
            <person name="Badger J.H."/>
            <person name="Edlund A."/>
            <person name="Novotny M."/>
            <person name="Yee-Greenbaum J."/>
            <person name="Vyahhi N."/>
            <person name="Hall A.P."/>
            <person name="Yang Y."/>
            <person name="Dupont C.L."/>
            <person name="Ziegler M.G."/>
            <person name="Chitsaz H."/>
            <person name="Allen A.E."/>
            <person name="Yooseph S."/>
            <person name="Tesler G."/>
            <person name="Pevzner P.A."/>
            <person name="Friedman R.M."/>
            <person name="Nealson K.H."/>
            <person name="Venter J.C."/>
            <person name="Lasken R.S."/>
        </authorList>
    </citation>
    <scope>NUCLEOTIDE SEQUENCE [LARGE SCALE GENOMIC DNA]</scope>
    <source>
        <strain evidence="2 3">TM6SC1</strain>
    </source>
</reference>
<evidence type="ECO:0000313" key="2">
    <source>
        <dbReference type="EMBL" id="KIX85498.1"/>
    </source>
</evidence>
<keyword evidence="3" id="KW-1185">Reference proteome</keyword>